<evidence type="ECO:0000256" key="3">
    <source>
        <dbReference type="ARBA" id="ARBA00011233"/>
    </source>
</evidence>
<dbReference type="NCBIfam" id="TIGR04183">
    <property type="entry name" value="Por_Secre_tail"/>
    <property type="match status" value="1"/>
</dbReference>
<comment type="caution">
    <text evidence="10">The sequence shown here is derived from an EMBL/GenBank/DDBJ whole genome shotgun (WGS) entry which is preliminary data.</text>
</comment>
<keyword evidence="7" id="KW-0106">Calcium</keyword>
<dbReference type="SMART" id="SM00607">
    <property type="entry name" value="FTP"/>
    <property type="match status" value="1"/>
</dbReference>
<sequence length="682" mass="73593">MRTGLFILAFLSLHTIQAQPIIVNSLAELLPHLSNDNVEVKLAPGVYDITTSDVLLGKYSNPLLLFEGSNSIYDFTGVTINIDTNVFTLFGSVAVNEIQILGNNNVLKNLTMVDVGSTAPKKTAQAIIMDGKDNRIEGFHVTVRGSYPYGYGDAFGKGGGAVIKHRKHSGILIRGLRNHLKNTTVISRAYGHIVFMQAASYPIIEGCYMEGEMRTTDDMLAETSGPAFDVGFMTTWGYKLPAGYMMSLQEGGIRAYNGGTTYIDGVEIERGTDNPTVLNCTIKNARTGVTLAHATGTKYVEGCTVLGSENGYSIGSGTVVNCGADAIYGPVFKNTYGSDNGYVADITILPPSDAYYNGHGAIAYIGGKNHNLTFRSDITTIPSNLKIMVSGDLQGLRVLNGSNASQNNFSATDIVVKNLTNFPIVLHSDSSNISGQSCGTITDNGTQNTMFSNCNYENLAVLGTASQSSSRSSDGFAANAIDGNTDGVWVNNSVSHTLSEANPWWQVTLQSETALGEIKIFNRTDNCCKARLSDFTVYVLDSNEELVFSKVFTNYPDPAITLNAGGVQGQIVKIVLNGTGALSLAEVEVFEASLSVKNTKGSALRLYPNPVRDNLVISLTNIHWDYNEINIALYDINGRKVMEIAPKNLSETILDVSQLNRGVYFLKLDDTSKSITRKVVKL</sequence>
<comment type="function">
    <text evidence="1">Acts as a defensive agent. Recognizes blood group fucosylated oligosaccharides including A, B, H and Lewis B-type antigens. Does not recognize Lewis A antigen and has low affinity for monovalent haptens.</text>
</comment>
<name>A0ABV5FD02_9FLAO</name>
<evidence type="ECO:0000256" key="6">
    <source>
        <dbReference type="ARBA" id="ARBA00022734"/>
    </source>
</evidence>
<keyword evidence="8" id="KW-1015">Disulfide bond</keyword>
<accession>A0ABV5FD02</accession>
<dbReference type="InterPro" id="IPR011050">
    <property type="entry name" value="Pectin_lyase_fold/virulence"/>
</dbReference>
<proteinExistence type="inferred from homology"/>
<dbReference type="PANTHER" id="PTHR45713:SF6">
    <property type="entry name" value="F5_8 TYPE C DOMAIN-CONTAINING PROTEIN"/>
    <property type="match status" value="1"/>
</dbReference>
<comment type="subunit">
    <text evidence="3">Homotrimer.</text>
</comment>
<feature type="domain" description="Fucolectin tachylectin-4 pentraxin-1" evidence="9">
    <location>
        <begin position="456"/>
        <end position="597"/>
    </location>
</feature>
<dbReference type="PANTHER" id="PTHR45713">
    <property type="entry name" value="FTP DOMAIN-CONTAINING PROTEIN"/>
    <property type="match status" value="1"/>
</dbReference>
<evidence type="ECO:0000313" key="10">
    <source>
        <dbReference type="EMBL" id="MFB9057325.1"/>
    </source>
</evidence>
<comment type="similarity">
    <text evidence="2">Belongs to the fucolectin family.</text>
</comment>
<keyword evidence="6" id="KW-0430">Lectin</keyword>
<dbReference type="InterPro" id="IPR051941">
    <property type="entry name" value="BG_Antigen-Binding_Lectin"/>
</dbReference>
<keyword evidence="5" id="KW-0732">Signal</keyword>
<dbReference type="InterPro" id="IPR008979">
    <property type="entry name" value="Galactose-bd-like_sf"/>
</dbReference>
<dbReference type="InterPro" id="IPR006585">
    <property type="entry name" value="FTP1"/>
</dbReference>
<evidence type="ECO:0000259" key="9">
    <source>
        <dbReference type="SMART" id="SM00607"/>
    </source>
</evidence>
<evidence type="ECO:0000313" key="11">
    <source>
        <dbReference type="Proteomes" id="UP001589585"/>
    </source>
</evidence>
<dbReference type="EMBL" id="JBHMFC010000074">
    <property type="protein sequence ID" value="MFB9057325.1"/>
    <property type="molecule type" value="Genomic_DNA"/>
</dbReference>
<evidence type="ECO:0000256" key="1">
    <source>
        <dbReference type="ARBA" id="ARBA00002219"/>
    </source>
</evidence>
<dbReference type="SUPFAM" id="SSF51126">
    <property type="entry name" value="Pectin lyase-like"/>
    <property type="match status" value="1"/>
</dbReference>
<dbReference type="InterPro" id="IPR026444">
    <property type="entry name" value="Secre_tail"/>
</dbReference>
<organism evidence="10 11">
    <name type="scientific">Mariniflexile ostreae</name>
    <dbReference type="NCBI Taxonomy" id="1520892"/>
    <lineage>
        <taxon>Bacteria</taxon>
        <taxon>Pseudomonadati</taxon>
        <taxon>Bacteroidota</taxon>
        <taxon>Flavobacteriia</taxon>
        <taxon>Flavobacteriales</taxon>
        <taxon>Flavobacteriaceae</taxon>
        <taxon>Mariniflexile</taxon>
    </lineage>
</organism>
<evidence type="ECO:0000256" key="7">
    <source>
        <dbReference type="ARBA" id="ARBA00022837"/>
    </source>
</evidence>
<reference evidence="10 11" key="1">
    <citation type="submission" date="2024-09" db="EMBL/GenBank/DDBJ databases">
        <authorList>
            <person name="Sun Q."/>
            <person name="Mori K."/>
        </authorList>
    </citation>
    <scope>NUCLEOTIDE SEQUENCE [LARGE SCALE GENOMIC DNA]</scope>
    <source>
        <strain evidence="10 11">CECT 8622</strain>
    </source>
</reference>
<dbReference type="Pfam" id="PF18962">
    <property type="entry name" value="Por_Secre_tail"/>
    <property type="match status" value="1"/>
</dbReference>
<protein>
    <submittedName>
        <fullName evidence="10">T9SS type A sorting domain-containing protein</fullName>
    </submittedName>
</protein>
<dbReference type="Proteomes" id="UP001589585">
    <property type="component" value="Unassembled WGS sequence"/>
</dbReference>
<gene>
    <name evidence="10" type="ORF">ACFFU9_11305</name>
</gene>
<evidence type="ECO:0000256" key="5">
    <source>
        <dbReference type="ARBA" id="ARBA00022729"/>
    </source>
</evidence>
<keyword evidence="4" id="KW-0479">Metal-binding</keyword>
<dbReference type="Pfam" id="PF22633">
    <property type="entry name" value="F5_F8_type_C_2"/>
    <property type="match status" value="1"/>
</dbReference>
<evidence type="ECO:0000256" key="4">
    <source>
        <dbReference type="ARBA" id="ARBA00022723"/>
    </source>
</evidence>
<keyword evidence="11" id="KW-1185">Reference proteome</keyword>
<evidence type="ECO:0000256" key="8">
    <source>
        <dbReference type="ARBA" id="ARBA00023157"/>
    </source>
</evidence>
<evidence type="ECO:0000256" key="2">
    <source>
        <dbReference type="ARBA" id="ARBA00010147"/>
    </source>
</evidence>
<dbReference type="SUPFAM" id="SSF49785">
    <property type="entry name" value="Galactose-binding domain-like"/>
    <property type="match status" value="1"/>
</dbReference>
<dbReference type="Gene3D" id="2.60.120.260">
    <property type="entry name" value="Galactose-binding domain-like"/>
    <property type="match status" value="1"/>
</dbReference>